<evidence type="ECO:0000256" key="2">
    <source>
        <dbReference type="SAM" id="Phobius"/>
    </source>
</evidence>
<protein>
    <recommendedName>
        <fullName evidence="3">KAP NTPase domain-containing protein</fullName>
    </recommendedName>
</protein>
<evidence type="ECO:0000313" key="5">
    <source>
        <dbReference type="Proteomes" id="UP001178461"/>
    </source>
</evidence>
<evidence type="ECO:0000313" key="4">
    <source>
        <dbReference type="EMBL" id="CAI5780617.1"/>
    </source>
</evidence>
<keyword evidence="2" id="KW-1133">Transmembrane helix</keyword>
<feature type="region of interest" description="Disordered" evidence="1">
    <location>
        <begin position="655"/>
        <end position="674"/>
    </location>
</feature>
<name>A0AA35KLV7_9SAUR</name>
<reference evidence="4" key="1">
    <citation type="submission" date="2022-12" db="EMBL/GenBank/DDBJ databases">
        <authorList>
            <person name="Alioto T."/>
            <person name="Alioto T."/>
            <person name="Gomez Garrido J."/>
        </authorList>
    </citation>
    <scope>NUCLEOTIDE SEQUENCE</scope>
</reference>
<organism evidence="4 5">
    <name type="scientific">Podarcis lilfordi</name>
    <name type="common">Lilford's wall lizard</name>
    <dbReference type="NCBI Taxonomy" id="74358"/>
    <lineage>
        <taxon>Eukaryota</taxon>
        <taxon>Metazoa</taxon>
        <taxon>Chordata</taxon>
        <taxon>Craniata</taxon>
        <taxon>Vertebrata</taxon>
        <taxon>Euteleostomi</taxon>
        <taxon>Lepidosauria</taxon>
        <taxon>Squamata</taxon>
        <taxon>Bifurcata</taxon>
        <taxon>Unidentata</taxon>
        <taxon>Episquamata</taxon>
        <taxon>Laterata</taxon>
        <taxon>Lacertibaenia</taxon>
        <taxon>Lacertidae</taxon>
        <taxon>Podarcis</taxon>
    </lineage>
</organism>
<keyword evidence="5" id="KW-1185">Reference proteome</keyword>
<sequence length="674" mass="76801">MIFQQALGPVERTLLSLFQTGHVKPGVKSYVDSHIELNSLWIGDFLNATMMSKPIYISLQRKGEAPLDKENREEPGTNETIYCQALAETLHHIPLPVTVGLYAPWGRGKKRLLCEIEDHMRWRSKQNGSEAARTTYSLLLFLWHIIFAHPLLRSAKPEGIHYIFINFNAWEYAGCDHTWAGIVTTLLDEMEGNYRILFSTFRSFGVKFKEEPVMRKKKWALKGWSKLFWFGLLCLFLGLFLSTVLTRLKLGGGLWKSVAHTTTAVLGASTLPFMSCTRNIFFTLKKKLQAKMNAKDQLGFMHFVKEEVKTITHFLQFMAFEEDREIRVVLKIINLDLCTPDKVVAVLDAIKILLSEEDAPYITILVADPGILVDSIQSSKTTCSNGYLYLNRIISLPFSLPRMSCKGKRQMLTGILNGKRKRGQDCATNLETWAHKQNSKGVKEAMGSLATEEVQHIFQDLSHENFEDYVPGNFVQMNRVVNTVLTIRSMLDLGYKPQSGLNVSREDDRLATKEVVDWVILAHFWPCRLSWILQCAEDEQQEEKLIESRARGSQLKQGHGRGGGGDLQDKASKRDSKALLPFYEDNALELDKIKNDVRKLLELDADPDLFRTFLQKSHFTVGQARYFSNFLINLDFSLKRQFELQRGLNHIVRRKNREGETPSAEKTAGLGGEG</sequence>
<feature type="transmembrane region" description="Helical" evidence="2">
    <location>
        <begin position="258"/>
        <end position="281"/>
    </location>
</feature>
<proteinExistence type="predicted"/>
<dbReference type="PANTHER" id="PTHR22674">
    <property type="entry name" value="NTPASE, KAP FAMILY P-LOOP DOMAIN-CONTAINING 1"/>
    <property type="match status" value="1"/>
</dbReference>
<keyword evidence="2" id="KW-0472">Membrane</keyword>
<feature type="transmembrane region" description="Helical" evidence="2">
    <location>
        <begin position="227"/>
        <end position="246"/>
    </location>
</feature>
<dbReference type="InterPro" id="IPR011646">
    <property type="entry name" value="KAP_P-loop"/>
</dbReference>
<evidence type="ECO:0000256" key="1">
    <source>
        <dbReference type="SAM" id="MobiDB-lite"/>
    </source>
</evidence>
<dbReference type="Proteomes" id="UP001178461">
    <property type="component" value="Chromosome 8"/>
</dbReference>
<keyword evidence="2" id="KW-0812">Transmembrane</keyword>
<dbReference type="EMBL" id="OX395133">
    <property type="protein sequence ID" value="CAI5780617.1"/>
    <property type="molecule type" value="Genomic_DNA"/>
</dbReference>
<dbReference type="PANTHER" id="PTHR22674:SF6">
    <property type="entry name" value="NTPASE KAP FAMILY P-LOOP DOMAIN-CONTAINING PROTEIN 1"/>
    <property type="match status" value="1"/>
</dbReference>
<evidence type="ECO:0000259" key="3">
    <source>
        <dbReference type="Pfam" id="PF07693"/>
    </source>
</evidence>
<gene>
    <name evidence="4" type="ORF">PODLI_1B025806</name>
</gene>
<dbReference type="AlphaFoldDB" id="A0AA35KLV7"/>
<dbReference type="Pfam" id="PF07693">
    <property type="entry name" value="KAP_NTPase"/>
    <property type="match status" value="1"/>
</dbReference>
<feature type="domain" description="KAP NTPase" evidence="3">
    <location>
        <begin position="82"/>
        <end position="414"/>
    </location>
</feature>
<accession>A0AA35KLV7</accession>
<feature type="region of interest" description="Disordered" evidence="1">
    <location>
        <begin position="546"/>
        <end position="571"/>
    </location>
</feature>
<dbReference type="InterPro" id="IPR052754">
    <property type="entry name" value="NTPase_KAP_P-loop"/>
</dbReference>